<reference evidence="2 3" key="1">
    <citation type="submission" date="2018-11" db="EMBL/GenBank/DDBJ databases">
        <title>Parancylomarina longa gen. nov., sp. nov., isolated from sediments of southern Okinawa.</title>
        <authorList>
            <person name="Fu T."/>
        </authorList>
    </citation>
    <scope>NUCLEOTIDE SEQUENCE [LARGE SCALE GENOMIC DNA]</scope>
    <source>
        <strain evidence="2 3">T3-2 S1-C</strain>
    </source>
</reference>
<protein>
    <recommendedName>
        <fullName evidence="4">DUF5056 domain-containing protein</fullName>
    </recommendedName>
</protein>
<keyword evidence="1" id="KW-0472">Membrane</keyword>
<dbReference type="Proteomes" id="UP000282985">
    <property type="component" value="Unassembled WGS sequence"/>
</dbReference>
<evidence type="ECO:0008006" key="4">
    <source>
        <dbReference type="Google" id="ProtNLM"/>
    </source>
</evidence>
<gene>
    <name evidence="2" type="ORF">DLK05_15210</name>
</gene>
<keyword evidence="1" id="KW-0812">Transmembrane</keyword>
<evidence type="ECO:0000256" key="1">
    <source>
        <dbReference type="SAM" id="Phobius"/>
    </source>
</evidence>
<sequence length="143" mass="16680">MNKKLDFYKDEFVKDLFGEIKPEEPSNQFTNRVMDRVMQDWLANPIEVKKPISRTQWLISSGLIFLVCMILLATDVRTLISNIDHPFFNQLDAVLLQPLHHILNKVFISLINLPIIVYVILIAIASLAAFDRIITKLLQFRHY</sequence>
<feature type="transmembrane region" description="Helical" evidence="1">
    <location>
        <begin position="57"/>
        <end position="74"/>
    </location>
</feature>
<dbReference type="AlphaFoldDB" id="A0A434AFB6"/>
<feature type="transmembrane region" description="Helical" evidence="1">
    <location>
        <begin position="106"/>
        <end position="130"/>
    </location>
</feature>
<evidence type="ECO:0000313" key="2">
    <source>
        <dbReference type="EMBL" id="RUT73077.1"/>
    </source>
</evidence>
<keyword evidence="3" id="KW-1185">Reference proteome</keyword>
<dbReference type="EMBL" id="RJJX01000029">
    <property type="protein sequence ID" value="RUT73077.1"/>
    <property type="molecule type" value="Genomic_DNA"/>
</dbReference>
<dbReference type="RefSeq" id="WP_127344819.1">
    <property type="nucleotide sequence ID" value="NZ_RJJX01000029.1"/>
</dbReference>
<evidence type="ECO:0000313" key="3">
    <source>
        <dbReference type="Proteomes" id="UP000282985"/>
    </source>
</evidence>
<comment type="caution">
    <text evidence="2">The sequence shown here is derived from an EMBL/GenBank/DDBJ whole genome shotgun (WGS) entry which is preliminary data.</text>
</comment>
<accession>A0A434AFB6</accession>
<organism evidence="2 3">
    <name type="scientific">Ancylomarina longa</name>
    <dbReference type="NCBI Taxonomy" id="2487017"/>
    <lineage>
        <taxon>Bacteria</taxon>
        <taxon>Pseudomonadati</taxon>
        <taxon>Bacteroidota</taxon>
        <taxon>Bacteroidia</taxon>
        <taxon>Marinilabiliales</taxon>
        <taxon>Marinifilaceae</taxon>
        <taxon>Ancylomarina</taxon>
    </lineage>
</organism>
<name>A0A434AFB6_9BACT</name>
<dbReference type="OrthoDB" id="1121679at2"/>
<proteinExistence type="predicted"/>
<keyword evidence="1" id="KW-1133">Transmembrane helix</keyword>